<evidence type="ECO:0000313" key="6">
    <source>
        <dbReference type="EMBL" id="MCF6376204.1"/>
    </source>
</evidence>
<proteinExistence type="predicted"/>
<dbReference type="InterPro" id="IPR002641">
    <property type="entry name" value="PNPLA_dom"/>
</dbReference>
<dbReference type="RefSeq" id="WP_236397761.1">
    <property type="nucleotide sequence ID" value="NZ_JAKJHZ010000002.1"/>
</dbReference>
<evidence type="ECO:0000256" key="2">
    <source>
        <dbReference type="ARBA" id="ARBA00022963"/>
    </source>
</evidence>
<gene>
    <name evidence="6" type="ORF">L2K70_01160</name>
</gene>
<feature type="short sequence motif" description="GXGXXG" evidence="4">
    <location>
        <begin position="10"/>
        <end position="15"/>
    </location>
</feature>
<dbReference type="PANTHER" id="PTHR14226:SF57">
    <property type="entry name" value="BLR7027 PROTEIN"/>
    <property type="match status" value="1"/>
</dbReference>
<dbReference type="EMBL" id="JAKJHZ010000002">
    <property type="protein sequence ID" value="MCF6376204.1"/>
    <property type="molecule type" value="Genomic_DNA"/>
</dbReference>
<protein>
    <submittedName>
        <fullName evidence="6">Patatin-like phospholipase family protein</fullName>
    </submittedName>
</protein>
<sequence>MSRNIFVFSGGGSRGAAQVGMLRALLGSGIRPDVVVGASVGAINACSLAYDPTPERVELLADRWLEMRAKDLTGSRASIPGNIVRMRPYLFSSERLRQLIRSWIPVPRLEGLRVPAVVATTNLDTGQAHHHDSGWLTDLLAASTAIPAVFPPVMLDDGVRRAPHVDAGISENLPLSAAVALARPGDRVFTLDVTKPPVARSLRNPLDVLVGSLAISVHHRSPAVLGPGVELVPCLLDRTYHCGTMLDFTHTGTLFRMGEATAVDALHAAGIAA</sequence>
<dbReference type="PROSITE" id="PS51635">
    <property type="entry name" value="PNPLA"/>
    <property type="match status" value="1"/>
</dbReference>
<comment type="caution">
    <text evidence="4">Lacks conserved residue(s) required for the propagation of feature annotation.</text>
</comment>
<dbReference type="PANTHER" id="PTHR14226">
    <property type="entry name" value="NEUROPATHY TARGET ESTERASE/SWISS CHEESE D.MELANOGASTER"/>
    <property type="match status" value="1"/>
</dbReference>
<evidence type="ECO:0000256" key="4">
    <source>
        <dbReference type="PROSITE-ProRule" id="PRU01161"/>
    </source>
</evidence>
<evidence type="ECO:0000256" key="3">
    <source>
        <dbReference type="ARBA" id="ARBA00023098"/>
    </source>
</evidence>
<comment type="caution">
    <text evidence="6">The sequence shown here is derived from an EMBL/GenBank/DDBJ whole genome shotgun (WGS) entry which is preliminary data.</text>
</comment>
<feature type="domain" description="PNPLA" evidence="5">
    <location>
        <begin position="6"/>
        <end position="179"/>
    </location>
</feature>
<feature type="short sequence motif" description="GXSXG" evidence="4">
    <location>
        <begin position="37"/>
        <end position="41"/>
    </location>
</feature>
<keyword evidence="7" id="KW-1185">Reference proteome</keyword>
<keyword evidence="3 4" id="KW-0443">Lipid metabolism</keyword>
<dbReference type="Proteomes" id="UP001201161">
    <property type="component" value="Unassembled WGS sequence"/>
</dbReference>
<feature type="active site" description="Proton acceptor" evidence="4">
    <location>
        <position position="166"/>
    </location>
</feature>
<evidence type="ECO:0000259" key="5">
    <source>
        <dbReference type="PROSITE" id="PS51635"/>
    </source>
</evidence>
<dbReference type="Pfam" id="PF01734">
    <property type="entry name" value="Patatin"/>
    <property type="match status" value="1"/>
</dbReference>
<reference evidence="6 7" key="1">
    <citation type="submission" date="2022-01" db="EMBL/GenBank/DDBJ databases">
        <title>Nocardioides sp. nov., an actinomycete isolated from mining soil.</title>
        <authorList>
            <person name="Liu L."/>
        </authorList>
    </citation>
    <scope>NUCLEOTIDE SEQUENCE [LARGE SCALE GENOMIC DNA]</scope>
    <source>
        <strain evidence="6 7">KLBMP 9356</strain>
    </source>
</reference>
<dbReference type="SUPFAM" id="SSF52151">
    <property type="entry name" value="FabD/lysophospholipase-like"/>
    <property type="match status" value="1"/>
</dbReference>
<name>A0ABS9H7G6_9ACTN</name>
<evidence type="ECO:0000313" key="7">
    <source>
        <dbReference type="Proteomes" id="UP001201161"/>
    </source>
</evidence>
<evidence type="ECO:0000256" key="1">
    <source>
        <dbReference type="ARBA" id="ARBA00022801"/>
    </source>
</evidence>
<dbReference type="InterPro" id="IPR050301">
    <property type="entry name" value="NTE"/>
</dbReference>
<keyword evidence="1 4" id="KW-0378">Hydrolase</keyword>
<organism evidence="6 7">
    <name type="scientific">Nocardioides potassii</name>
    <dbReference type="NCBI Taxonomy" id="2911371"/>
    <lineage>
        <taxon>Bacteria</taxon>
        <taxon>Bacillati</taxon>
        <taxon>Actinomycetota</taxon>
        <taxon>Actinomycetes</taxon>
        <taxon>Propionibacteriales</taxon>
        <taxon>Nocardioidaceae</taxon>
        <taxon>Nocardioides</taxon>
    </lineage>
</organism>
<feature type="active site" description="Nucleophile" evidence="4">
    <location>
        <position position="39"/>
    </location>
</feature>
<keyword evidence="2 4" id="KW-0442">Lipid degradation</keyword>
<dbReference type="Gene3D" id="3.40.1090.10">
    <property type="entry name" value="Cytosolic phospholipase A2 catalytic domain"/>
    <property type="match status" value="1"/>
</dbReference>
<accession>A0ABS9H7G6</accession>
<dbReference type="InterPro" id="IPR016035">
    <property type="entry name" value="Acyl_Trfase/lysoPLipase"/>
</dbReference>